<reference evidence="9 10" key="1">
    <citation type="submission" date="2024-09" db="EMBL/GenBank/DDBJ databases">
        <authorList>
            <person name="Sun Q."/>
            <person name="Mori K."/>
        </authorList>
    </citation>
    <scope>NUCLEOTIDE SEQUENCE [LARGE SCALE GENOMIC DNA]</scope>
    <source>
        <strain evidence="9 10">CCM 7228</strain>
    </source>
</reference>
<evidence type="ECO:0000256" key="3">
    <source>
        <dbReference type="ARBA" id="ARBA00022475"/>
    </source>
</evidence>
<feature type="transmembrane region" description="Helical" evidence="7">
    <location>
        <begin position="55"/>
        <end position="80"/>
    </location>
</feature>
<sequence length="154" mass="16509">MIDISIGQYSILWTINGALIVLAAAKTIKQQIIVGIFIFILSFIVVSSPEQFTGFVVAMIIMTLGEMLVWPAVPTIAGNLAPKGKEGFYQGFVNSTATGGRMIGPLLGGIIVDYYDITLLFAILVGLLVVGICITSVYDKKMKTAKSEEVAMIS</sequence>
<evidence type="ECO:0000256" key="5">
    <source>
        <dbReference type="ARBA" id="ARBA00022989"/>
    </source>
</evidence>
<dbReference type="PANTHER" id="PTHR23517">
    <property type="entry name" value="RESISTANCE PROTEIN MDTM, PUTATIVE-RELATED-RELATED"/>
    <property type="match status" value="1"/>
</dbReference>
<evidence type="ECO:0000256" key="7">
    <source>
        <dbReference type="SAM" id="Phobius"/>
    </source>
</evidence>
<keyword evidence="4 7" id="KW-0812">Transmembrane</keyword>
<dbReference type="InterPro" id="IPR036259">
    <property type="entry name" value="MFS_trans_sf"/>
</dbReference>
<evidence type="ECO:0000259" key="8">
    <source>
        <dbReference type="PROSITE" id="PS50850"/>
    </source>
</evidence>
<dbReference type="Pfam" id="PF07690">
    <property type="entry name" value="MFS_1"/>
    <property type="match status" value="1"/>
</dbReference>
<evidence type="ECO:0000313" key="9">
    <source>
        <dbReference type="EMBL" id="MFC0274936.1"/>
    </source>
</evidence>
<keyword evidence="6 7" id="KW-0472">Membrane</keyword>
<dbReference type="SUPFAM" id="SSF103473">
    <property type="entry name" value="MFS general substrate transporter"/>
    <property type="match status" value="1"/>
</dbReference>
<evidence type="ECO:0000256" key="4">
    <source>
        <dbReference type="ARBA" id="ARBA00022692"/>
    </source>
</evidence>
<dbReference type="EMBL" id="JBHLVO010000056">
    <property type="protein sequence ID" value="MFC0274936.1"/>
    <property type="molecule type" value="Genomic_DNA"/>
</dbReference>
<evidence type="ECO:0000256" key="6">
    <source>
        <dbReference type="ARBA" id="ARBA00023136"/>
    </source>
</evidence>
<keyword evidence="3" id="KW-1003">Cell membrane</keyword>
<gene>
    <name evidence="9" type="ORF">ACFFIX_26910</name>
</gene>
<dbReference type="Proteomes" id="UP001589854">
    <property type="component" value="Unassembled WGS sequence"/>
</dbReference>
<evidence type="ECO:0000256" key="2">
    <source>
        <dbReference type="ARBA" id="ARBA00022448"/>
    </source>
</evidence>
<dbReference type="RefSeq" id="WP_378939668.1">
    <property type="nucleotide sequence ID" value="NZ_JBHLVO010000056.1"/>
</dbReference>
<dbReference type="PROSITE" id="PS50850">
    <property type="entry name" value="MFS"/>
    <property type="match status" value="1"/>
</dbReference>
<feature type="transmembrane region" description="Helical" evidence="7">
    <location>
        <begin position="117"/>
        <end position="138"/>
    </location>
</feature>
<dbReference type="PANTHER" id="PTHR23517:SF10">
    <property type="entry name" value="MAJOR FACILITATOR SUPERFAMILY (MFS) PROFILE DOMAIN-CONTAINING PROTEIN"/>
    <property type="match status" value="1"/>
</dbReference>
<evidence type="ECO:0000256" key="1">
    <source>
        <dbReference type="ARBA" id="ARBA00004651"/>
    </source>
</evidence>
<dbReference type="Gene3D" id="1.20.1250.20">
    <property type="entry name" value="MFS general substrate transporter like domains"/>
    <property type="match status" value="1"/>
</dbReference>
<feature type="domain" description="Major facilitator superfamily (MFS) profile" evidence="8">
    <location>
        <begin position="1"/>
        <end position="154"/>
    </location>
</feature>
<feature type="transmembrane region" description="Helical" evidence="7">
    <location>
        <begin position="32"/>
        <end position="49"/>
    </location>
</feature>
<dbReference type="InterPro" id="IPR050171">
    <property type="entry name" value="MFS_Transporters"/>
</dbReference>
<dbReference type="InterPro" id="IPR020846">
    <property type="entry name" value="MFS_dom"/>
</dbReference>
<keyword evidence="5 7" id="KW-1133">Transmembrane helix</keyword>
<evidence type="ECO:0000313" key="10">
    <source>
        <dbReference type="Proteomes" id="UP001589854"/>
    </source>
</evidence>
<organism evidence="9 10">
    <name type="scientific">Metabacillus herbersteinensis</name>
    <dbReference type="NCBI Taxonomy" id="283816"/>
    <lineage>
        <taxon>Bacteria</taxon>
        <taxon>Bacillati</taxon>
        <taxon>Bacillota</taxon>
        <taxon>Bacilli</taxon>
        <taxon>Bacillales</taxon>
        <taxon>Bacillaceae</taxon>
        <taxon>Metabacillus</taxon>
    </lineage>
</organism>
<name>A0ABV6GMK6_9BACI</name>
<feature type="transmembrane region" description="Helical" evidence="7">
    <location>
        <begin position="6"/>
        <end position="25"/>
    </location>
</feature>
<dbReference type="InterPro" id="IPR011701">
    <property type="entry name" value="MFS"/>
</dbReference>
<comment type="caution">
    <text evidence="9">The sequence shown here is derived from an EMBL/GenBank/DDBJ whole genome shotgun (WGS) entry which is preliminary data.</text>
</comment>
<accession>A0ABV6GMK6</accession>
<protein>
    <submittedName>
        <fullName evidence="9">MFS transporter</fullName>
    </submittedName>
</protein>
<keyword evidence="10" id="KW-1185">Reference proteome</keyword>
<proteinExistence type="predicted"/>
<comment type="subcellular location">
    <subcellularLocation>
        <location evidence="1">Cell membrane</location>
        <topology evidence="1">Multi-pass membrane protein</topology>
    </subcellularLocation>
</comment>
<keyword evidence="2" id="KW-0813">Transport</keyword>